<feature type="compositionally biased region" description="Low complexity" evidence="1">
    <location>
        <begin position="440"/>
        <end position="450"/>
    </location>
</feature>
<feature type="region of interest" description="Disordered" evidence="1">
    <location>
        <begin position="1"/>
        <end position="28"/>
    </location>
</feature>
<feature type="region of interest" description="Disordered" evidence="1">
    <location>
        <begin position="336"/>
        <end position="457"/>
    </location>
</feature>
<dbReference type="EMBL" id="FOZN01000001">
    <property type="protein sequence ID" value="SFR96836.1"/>
    <property type="molecule type" value="Genomic_DNA"/>
</dbReference>
<protein>
    <submittedName>
        <fullName evidence="3">Uncharacterized protein</fullName>
    </submittedName>
</protein>
<evidence type="ECO:0000256" key="1">
    <source>
        <dbReference type="SAM" id="MobiDB-lite"/>
    </source>
</evidence>
<feature type="compositionally biased region" description="Basic and acidic residues" evidence="1">
    <location>
        <begin position="1"/>
        <end position="10"/>
    </location>
</feature>
<feature type="transmembrane region" description="Helical" evidence="2">
    <location>
        <begin position="49"/>
        <end position="70"/>
    </location>
</feature>
<feature type="compositionally biased region" description="Low complexity" evidence="1">
    <location>
        <begin position="338"/>
        <end position="348"/>
    </location>
</feature>
<keyword evidence="2" id="KW-0812">Transmembrane</keyword>
<evidence type="ECO:0000256" key="2">
    <source>
        <dbReference type="SAM" id="Phobius"/>
    </source>
</evidence>
<name>A0AA94HJL2_9MICO</name>
<keyword evidence="2" id="KW-0472">Membrane</keyword>
<keyword evidence="2" id="KW-1133">Transmembrane helix</keyword>
<dbReference type="AlphaFoldDB" id="A0AA94HJL2"/>
<dbReference type="PRINTS" id="PR01217">
    <property type="entry name" value="PRICHEXTENSN"/>
</dbReference>
<dbReference type="Proteomes" id="UP000198506">
    <property type="component" value="Unassembled WGS sequence"/>
</dbReference>
<feature type="compositionally biased region" description="Basic and acidic residues" evidence="1">
    <location>
        <begin position="17"/>
        <end position="28"/>
    </location>
</feature>
<organism evidence="3 4">
    <name type="scientific">Agrococcus baldri</name>
    <dbReference type="NCBI Taxonomy" id="153730"/>
    <lineage>
        <taxon>Bacteria</taxon>
        <taxon>Bacillati</taxon>
        <taxon>Actinomycetota</taxon>
        <taxon>Actinomycetes</taxon>
        <taxon>Micrococcales</taxon>
        <taxon>Microbacteriaceae</taxon>
        <taxon>Agrococcus</taxon>
    </lineage>
</organism>
<evidence type="ECO:0000313" key="4">
    <source>
        <dbReference type="Proteomes" id="UP000198506"/>
    </source>
</evidence>
<sequence length="457" mass="48046">MNVHFTHECEDLPVDEQPEREPPGSADAEARRRIAVLAELHRRRNRRRWIVGLSTVAATALIVSGSLVAWSSQARAGDLAGQIDAWHEEHDRASCELAVRIVSAVGLERRAQDVLEAAEHVGGASWLLPGSERAAFASDREELLQTIAEGGFVTAEDRELADSWEARAAASGDPQSFDVLEECIAAAAAEREPVSGVTAERADALAHELRALGDPRDFDDARIDRLEAAIAQLRISATAAAQGRADFETLQAELGLAPAQAIASLRDSDAHLAAVLAVLRGGHTPSDVLDLIESLTLHLASAWMAEAWQLEAQGDAEAAAALAAVSQSTRDAIANAAPRPVTDPGTTRPVPPTVPPREQRPGPIPPAPSIPPAPPTETAPPLQPEPTQPPPTTDPEPTQPAPAPEPEPEPQPEQPDPTPPPESSLAPGGGELLPPPRQPGPAAAGAWAAKPAPPSLR</sequence>
<accession>A0AA94HJL2</accession>
<reference evidence="3 4" key="1">
    <citation type="submission" date="2016-10" db="EMBL/GenBank/DDBJ databases">
        <authorList>
            <person name="Varghese N."/>
            <person name="Submissions S."/>
        </authorList>
    </citation>
    <scope>NUCLEOTIDE SEQUENCE [LARGE SCALE GENOMIC DNA]</scope>
    <source>
        <strain evidence="3 4">IAM 15147</strain>
    </source>
</reference>
<comment type="caution">
    <text evidence="3">The sequence shown here is derived from an EMBL/GenBank/DDBJ whole genome shotgun (WGS) entry which is preliminary data.</text>
</comment>
<gene>
    <name evidence="3" type="ORF">SAMN04487783_0017</name>
</gene>
<evidence type="ECO:0000313" key="3">
    <source>
        <dbReference type="EMBL" id="SFR96836.1"/>
    </source>
</evidence>
<feature type="compositionally biased region" description="Pro residues" evidence="1">
    <location>
        <begin position="362"/>
        <end position="422"/>
    </location>
</feature>
<proteinExistence type="predicted"/>
<keyword evidence="4" id="KW-1185">Reference proteome</keyword>